<keyword evidence="2 4" id="KW-0863">Zinc-finger</keyword>
<evidence type="ECO:0000256" key="1">
    <source>
        <dbReference type="ARBA" id="ARBA00022723"/>
    </source>
</evidence>
<comment type="caution">
    <text evidence="6">The sequence shown here is derived from an EMBL/GenBank/DDBJ whole genome shotgun (WGS) entry which is preliminary data.</text>
</comment>
<accession>A0AAN9S783</accession>
<reference evidence="6 7" key="1">
    <citation type="submission" date="2024-01" db="EMBL/GenBank/DDBJ databases">
        <title>The genomes of 5 underutilized Papilionoideae crops provide insights into root nodulation and disease resistanc.</title>
        <authorList>
            <person name="Jiang F."/>
        </authorList>
    </citation>
    <scope>NUCLEOTIDE SEQUENCE [LARGE SCALE GENOMIC DNA]</scope>
    <source>
        <strain evidence="6">DUOXIRENSHENG_FW03</strain>
        <tissue evidence="6">Leaves</tissue>
    </source>
</reference>
<dbReference type="InterPro" id="IPR000315">
    <property type="entry name" value="Znf_B-box"/>
</dbReference>
<evidence type="ECO:0000313" key="6">
    <source>
        <dbReference type="EMBL" id="KAK7390898.1"/>
    </source>
</evidence>
<sequence length="425" mass="46982">MSPLYTSSHPIGSDSISSFFILFSNCFSKVNPAASFFRIVASTAFLTTFVNLMMVSDSLLGCQNEKASATLYRPAGMISSYLQPIQPLVYCKADAAYLCLSCDAKVHLANALSGRHLRNLVCNSCGHNLAYVLCLDRKMLFCRDCDKKLHNVSLPHKKRAIRSFMGCPSANDFAALWGYELNEIEKSASQDQFDSVSCVSADLNVIKVSGKPGIQTGVPSMLSRAKLDGESTSQQGQLRVNLSLFHPRAVWKDQTKGGLYANSQQPRRWEPMRPGKHGYHKPPWQKVVRPASVKNRDIEAKKKEFSDEAIQNPIDFIGSLNVVVVEFGRRSEEVKEDEKSLPDKKVVEKIEQNLEVVYSVGINRGGINKIYANGLLGLALQQLVQQNMIHEEPNLVGAEGNVKTMGNIALSLSYTWASSSAKAIR</sequence>
<evidence type="ECO:0000256" key="4">
    <source>
        <dbReference type="PROSITE-ProRule" id="PRU00024"/>
    </source>
</evidence>
<dbReference type="PROSITE" id="PS50119">
    <property type="entry name" value="ZF_BBOX"/>
    <property type="match status" value="1"/>
</dbReference>
<dbReference type="PANTHER" id="PTHR31717:SF137">
    <property type="entry name" value="B BOX-TYPE DOMAIN-CONTAINING PROTEIN"/>
    <property type="match status" value="1"/>
</dbReference>
<dbReference type="GO" id="GO:0008270">
    <property type="term" value="F:zinc ion binding"/>
    <property type="evidence" value="ECO:0007669"/>
    <property type="project" value="UniProtKB-KW"/>
</dbReference>
<proteinExistence type="predicted"/>
<evidence type="ECO:0000256" key="3">
    <source>
        <dbReference type="ARBA" id="ARBA00022833"/>
    </source>
</evidence>
<feature type="domain" description="B box-type" evidence="5">
    <location>
        <begin position="117"/>
        <end position="161"/>
    </location>
</feature>
<evidence type="ECO:0000256" key="2">
    <source>
        <dbReference type="ARBA" id="ARBA00022771"/>
    </source>
</evidence>
<dbReference type="AlphaFoldDB" id="A0AAN9S783"/>
<gene>
    <name evidence="6" type="ORF">VNO78_19084</name>
</gene>
<dbReference type="CDD" id="cd19821">
    <property type="entry name" value="Bbox1_BBX-like"/>
    <property type="match status" value="1"/>
</dbReference>
<evidence type="ECO:0000259" key="5">
    <source>
        <dbReference type="PROSITE" id="PS50119"/>
    </source>
</evidence>
<keyword evidence="7" id="KW-1185">Reference proteome</keyword>
<dbReference type="EMBL" id="JAYMYS010000005">
    <property type="protein sequence ID" value="KAK7390898.1"/>
    <property type="molecule type" value="Genomic_DNA"/>
</dbReference>
<dbReference type="PANTHER" id="PTHR31717">
    <property type="entry name" value="ZINC FINGER PROTEIN CONSTANS-LIKE 10"/>
    <property type="match status" value="1"/>
</dbReference>
<keyword evidence="1" id="KW-0479">Metal-binding</keyword>
<protein>
    <recommendedName>
        <fullName evidence="5">B box-type domain-containing protein</fullName>
    </recommendedName>
</protein>
<name>A0AAN9S783_PSOTE</name>
<evidence type="ECO:0000313" key="7">
    <source>
        <dbReference type="Proteomes" id="UP001386955"/>
    </source>
</evidence>
<dbReference type="Proteomes" id="UP001386955">
    <property type="component" value="Unassembled WGS sequence"/>
</dbReference>
<organism evidence="6 7">
    <name type="scientific">Psophocarpus tetragonolobus</name>
    <name type="common">Winged bean</name>
    <name type="synonym">Dolichos tetragonolobus</name>
    <dbReference type="NCBI Taxonomy" id="3891"/>
    <lineage>
        <taxon>Eukaryota</taxon>
        <taxon>Viridiplantae</taxon>
        <taxon>Streptophyta</taxon>
        <taxon>Embryophyta</taxon>
        <taxon>Tracheophyta</taxon>
        <taxon>Spermatophyta</taxon>
        <taxon>Magnoliopsida</taxon>
        <taxon>eudicotyledons</taxon>
        <taxon>Gunneridae</taxon>
        <taxon>Pentapetalae</taxon>
        <taxon>rosids</taxon>
        <taxon>fabids</taxon>
        <taxon>Fabales</taxon>
        <taxon>Fabaceae</taxon>
        <taxon>Papilionoideae</taxon>
        <taxon>50 kb inversion clade</taxon>
        <taxon>NPAAA clade</taxon>
        <taxon>indigoferoid/millettioid clade</taxon>
        <taxon>Phaseoleae</taxon>
        <taxon>Psophocarpus</taxon>
    </lineage>
</organism>
<dbReference type="InterPro" id="IPR049808">
    <property type="entry name" value="CONSTANS-like_Bbox1"/>
</dbReference>
<keyword evidence="3" id="KW-0862">Zinc</keyword>